<dbReference type="Proteomes" id="UP001164746">
    <property type="component" value="Chromosome 4"/>
</dbReference>
<feature type="domain" description="LRRNT" evidence="5">
    <location>
        <begin position="31"/>
        <end position="67"/>
    </location>
</feature>
<reference evidence="7" key="1">
    <citation type="submission" date="2022-11" db="EMBL/GenBank/DDBJ databases">
        <title>Centuries of genome instability and evolution in soft-shell clam transmissible cancer (bioRxiv).</title>
        <authorList>
            <person name="Hart S.F.M."/>
            <person name="Yonemitsu M.A."/>
            <person name="Giersch R.M."/>
            <person name="Beal B.F."/>
            <person name="Arriagada G."/>
            <person name="Davis B.W."/>
            <person name="Ostrander E.A."/>
            <person name="Goff S.P."/>
            <person name="Metzger M.J."/>
        </authorList>
    </citation>
    <scope>NUCLEOTIDE SEQUENCE</scope>
    <source>
        <strain evidence="7">MELC-2E11</strain>
        <tissue evidence="7">Siphon/mantle</tissue>
    </source>
</reference>
<evidence type="ECO:0000259" key="5">
    <source>
        <dbReference type="SMART" id="SM00013"/>
    </source>
</evidence>
<dbReference type="SMART" id="SM00013">
    <property type="entry name" value="LRRNT"/>
    <property type="match status" value="1"/>
</dbReference>
<dbReference type="InterPro" id="IPR032675">
    <property type="entry name" value="LRR_dom_sf"/>
</dbReference>
<dbReference type="PANTHER" id="PTHR24373">
    <property type="entry name" value="SLIT RELATED LEUCINE-RICH REPEAT NEURONAL PROTEIN"/>
    <property type="match status" value="1"/>
</dbReference>
<evidence type="ECO:0000256" key="4">
    <source>
        <dbReference type="SAM" id="SignalP"/>
    </source>
</evidence>
<proteinExistence type="predicted"/>
<dbReference type="Gene3D" id="3.80.10.10">
    <property type="entry name" value="Ribonuclease Inhibitor"/>
    <property type="match status" value="3"/>
</dbReference>
<keyword evidence="1" id="KW-0433">Leucine-rich repeat</keyword>
<sequence>MCSLISYAISFLLTLTLLLTLSDGAYQSPHPCPQPCRCLFFEGLQSVYCNRTGITAVPRGIPADTQLLELSGNSIGHISVGDMAGLVNLQQLYLSSIGLLANSVDNGALDLPKLDTIDMSGNNLYAIPTFLSTRMITLWFLDNHLTELRSDSFFKYGLLQYLDLSYNTIKNIQPGTFNPLKQLETLYIPFNNLTDSSFPPNVFLKNSNLQLLSVRFNQLRHTLRDLPPSMTDLDYVGNQITTLPAYGFRSLPNLKTLAFWQGQVCTFFTRTCISFEKRDDLTTHIILMILDDMISSTITNNTFTGLSGLQTIYLDLNQISKLEPGALYPLKSLNALWMSDNNVTTLSSEALDSDRLPQLSTVYIDGNPWNCDCHLRWLRSAVDHARYAIQDPHLITCASPPPLAGKAWDQLKPSDFVCKR</sequence>
<evidence type="ECO:0000259" key="6">
    <source>
        <dbReference type="SMART" id="SM00082"/>
    </source>
</evidence>
<gene>
    <name evidence="7" type="ORF">MAR_009662</name>
</gene>
<keyword evidence="2 4" id="KW-0732">Signal</keyword>
<keyword evidence="8" id="KW-1185">Reference proteome</keyword>
<evidence type="ECO:0000313" key="8">
    <source>
        <dbReference type="Proteomes" id="UP001164746"/>
    </source>
</evidence>
<dbReference type="InterPro" id="IPR003591">
    <property type="entry name" value="Leu-rich_rpt_typical-subtyp"/>
</dbReference>
<keyword evidence="3" id="KW-0677">Repeat</keyword>
<dbReference type="InterPro" id="IPR000483">
    <property type="entry name" value="Cys-rich_flank_reg_C"/>
</dbReference>
<dbReference type="PANTHER" id="PTHR24373:SF275">
    <property type="entry name" value="TIR DOMAIN-CONTAINING PROTEIN"/>
    <property type="match status" value="1"/>
</dbReference>
<feature type="signal peptide" evidence="4">
    <location>
        <begin position="1"/>
        <end position="27"/>
    </location>
</feature>
<evidence type="ECO:0000313" key="7">
    <source>
        <dbReference type="EMBL" id="WAR03104.1"/>
    </source>
</evidence>
<protein>
    <submittedName>
        <fullName evidence="7">NEPN-like protein</fullName>
    </submittedName>
</protein>
<dbReference type="InterPro" id="IPR000372">
    <property type="entry name" value="LRRNT"/>
</dbReference>
<evidence type="ECO:0000256" key="2">
    <source>
        <dbReference type="ARBA" id="ARBA00022729"/>
    </source>
</evidence>
<dbReference type="InterPro" id="IPR050328">
    <property type="entry name" value="Dev_Immune_Receptor"/>
</dbReference>
<dbReference type="InterPro" id="IPR001611">
    <property type="entry name" value="Leu-rich_rpt"/>
</dbReference>
<dbReference type="EMBL" id="CP111015">
    <property type="protein sequence ID" value="WAR03104.1"/>
    <property type="molecule type" value="Genomic_DNA"/>
</dbReference>
<evidence type="ECO:0000256" key="3">
    <source>
        <dbReference type="ARBA" id="ARBA00022737"/>
    </source>
</evidence>
<dbReference type="SMART" id="SM00369">
    <property type="entry name" value="LRR_TYP"/>
    <property type="match status" value="6"/>
</dbReference>
<dbReference type="SUPFAM" id="SSF52058">
    <property type="entry name" value="L domain-like"/>
    <property type="match status" value="1"/>
</dbReference>
<name>A0ABY7E1Q6_MYAAR</name>
<evidence type="ECO:0000256" key="1">
    <source>
        <dbReference type="ARBA" id="ARBA00022614"/>
    </source>
</evidence>
<feature type="chain" id="PRO_5047469982" evidence="4">
    <location>
        <begin position="28"/>
        <end position="420"/>
    </location>
</feature>
<feature type="domain" description="LRRCT" evidence="6">
    <location>
        <begin position="367"/>
        <end position="419"/>
    </location>
</feature>
<organism evidence="7 8">
    <name type="scientific">Mya arenaria</name>
    <name type="common">Soft-shell clam</name>
    <dbReference type="NCBI Taxonomy" id="6604"/>
    <lineage>
        <taxon>Eukaryota</taxon>
        <taxon>Metazoa</taxon>
        <taxon>Spiralia</taxon>
        <taxon>Lophotrochozoa</taxon>
        <taxon>Mollusca</taxon>
        <taxon>Bivalvia</taxon>
        <taxon>Autobranchia</taxon>
        <taxon>Heteroconchia</taxon>
        <taxon>Euheterodonta</taxon>
        <taxon>Imparidentia</taxon>
        <taxon>Neoheterodontei</taxon>
        <taxon>Myida</taxon>
        <taxon>Myoidea</taxon>
        <taxon>Myidae</taxon>
        <taxon>Mya</taxon>
    </lineage>
</organism>
<dbReference type="SMART" id="SM00082">
    <property type="entry name" value="LRRCT"/>
    <property type="match status" value="1"/>
</dbReference>
<dbReference type="Pfam" id="PF13855">
    <property type="entry name" value="LRR_8"/>
    <property type="match status" value="2"/>
</dbReference>
<dbReference type="PROSITE" id="PS51450">
    <property type="entry name" value="LRR"/>
    <property type="match status" value="1"/>
</dbReference>
<accession>A0ABY7E1Q6</accession>